<proteinExistence type="inferred from homology"/>
<evidence type="ECO:0000256" key="11">
    <source>
        <dbReference type="ARBA" id="ARBA00024668"/>
    </source>
</evidence>
<evidence type="ECO:0000256" key="6">
    <source>
        <dbReference type="ARBA" id="ARBA00022679"/>
    </source>
</evidence>
<dbReference type="GO" id="GO:0003723">
    <property type="term" value="F:RNA binding"/>
    <property type="evidence" value="ECO:0007669"/>
    <property type="project" value="UniProtKB-KW"/>
</dbReference>
<dbReference type="Pfam" id="PF02734">
    <property type="entry name" value="Dak2"/>
    <property type="match status" value="1"/>
</dbReference>
<feature type="region of interest" description="Disordered" evidence="15">
    <location>
        <begin position="780"/>
        <end position="806"/>
    </location>
</feature>
<evidence type="ECO:0000256" key="8">
    <source>
        <dbReference type="ARBA" id="ARBA00022884"/>
    </source>
</evidence>
<reference evidence="17 18" key="1">
    <citation type="journal article" date="2011" name="PLoS Genet.">
        <title>Finished genome of the fungal wheat pathogen Mycosphaerella graminicola reveals dispensome structure, chromosome plasticity, and stealth pathogenesis.</title>
        <authorList>
            <person name="Goodwin S.B."/>
            <person name="Ben M'barek S."/>
            <person name="Dhillon B."/>
            <person name="Wittenberg A.H.J."/>
            <person name="Crane C.F."/>
            <person name="Hane J.K."/>
            <person name="Foster A.J."/>
            <person name="Van der Lee T.A.J."/>
            <person name="Grimwood J."/>
            <person name="Aerts A."/>
            <person name="Antoniw J."/>
            <person name="Bailey A."/>
            <person name="Bluhm B."/>
            <person name="Bowler J."/>
            <person name="Bristow J."/>
            <person name="van der Burgt A."/>
            <person name="Canto-Canche B."/>
            <person name="Churchill A.C.L."/>
            <person name="Conde-Ferraez L."/>
            <person name="Cools H.J."/>
            <person name="Coutinho P.M."/>
            <person name="Csukai M."/>
            <person name="Dehal P."/>
            <person name="De Wit P."/>
            <person name="Donzelli B."/>
            <person name="van de Geest H.C."/>
            <person name="van Ham R.C.H.J."/>
            <person name="Hammond-Kosack K.E."/>
            <person name="Henrissat B."/>
            <person name="Kilian A."/>
            <person name="Kobayashi A.K."/>
            <person name="Koopmann E."/>
            <person name="Kourmpetis Y."/>
            <person name="Kuzniar A."/>
            <person name="Lindquist E."/>
            <person name="Lombard V."/>
            <person name="Maliepaard C."/>
            <person name="Martins N."/>
            <person name="Mehrabi R."/>
            <person name="Nap J.P.H."/>
            <person name="Ponomarenko A."/>
            <person name="Rudd J.J."/>
            <person name="Salamov A."/>
            <person name="Schmutz J."/>
            <person name="Schouten H.J."/>
            <person name="Shapiro H."/>
            <person name="Stergiopoulos I."/>
            <person name="Torriani S.F.F."/>
            <person name="Tu H."/>
            <person name="de Vries R.P."/>
            <person name="Waalwijk C."/>
            <person name="Ware S.B."/>
            <person name="Wiebenga A."/>
            <person name="Zwiers L.-H."/>
            <person name="Oliver R.P."/>
            <person name="Grigoriev I.V."/>
            <person name="Kema G.H.J."/>
        </authorList>
    </citation>
    <scope>NUCLEOTIDE SEQUENCE [LARGE SCALE GENOMIC DNA]</scope>
    <source>
        <strain evidence="18">CBS 115943 / IPO323</strain>
    </source>
</reference>
<comment type="function">
    <text evidence="11">Required for 40S ribosome biogenesis. Involved in nucleolar processing of pre-18S ribosomal RNA and ribosome assembly. Essential for vegetative growth.</text>
</comment>
<dbReference type="InParanoid" id="F9XCL5"/>
<evidence type="ECO:0000256" key="12">
    <source>
        <dbReference type="ARBA" id="ARBA00025908"/>
    </source>
</evidence>
<comment type="subunit">
    <text evidence="12">Component of the ribosomal small subunit (SSU) processome composed of at least 40 protein subunits and snoRNA U3. Interacts with snoRNA U3. Interacts with MPP10, KRI1 and with ribosomal proteins RPS1A, RPS4A, RPS4B, RPS8A, RPS8B, RPS11A, RPS11B, RPS13, RPS24, RPS25, RPL4A, RPL7B, RPL8, RPL23, RPL25 and RPL28.</text>
</comment>
<dbReference type="GO" id="GO:0006071">
    <property type="term" value="P:glycerol metabolic process"/>
    <property type="evidence" value="ECO:0007669"/>
    <property type="project" value="InterPro"/>
</dbReference>
<evidence type="ECO:0000256" key="14">
    <source>
        <dbReference type="ARBA" id="ARBA00032993"/>
    </source>
</evidence>
<dbReference type="AlphaFoldDB" id="F9XCL5"/>
<dbReference type="FunFam" id="3.30.1370.10:FF:000014">
    <property type="entry name" value="KRR1 small subunit processome component"/>
    <property type="match status" value="1"/>
</dbReference>
<dbReference type="Gene3D" id="1.25.40.340">
    <property type="match status" value="1"/>
</dbReference>
<dbReference type="CDD" id="cd22393">
    <property type="entry name" value="KH-I_KRR1_rpt1"/>
    <property type="match status" value="1"/>
</dbReference>
<feature type="domain" description="DhaL" evidence="16">
    <location>
        <begin position="317"/>
        <end position="505"/>
    </location>
</feature>
<keyword evidence="5" id="KW-0698">rRNA processing</keyword>
<evidence type="ECO:0000256" key="13">
    <source>
        <dbReference type="ARBA" id="ARBA00032023"/>
    </source>
</evidence>
<keyword evidence="4" id="KW-0690">Ribosome biogenesis</keyword>
<evidence type="ECO:0000313" key="17">
    <source>
        <dbReference type="EMBL" id="EGP87197.1"/>
    </source>
</evidence>
<evidence type="ECO:0000256" key="5">
    <source>
        <dbReference type="ARBA" id="ARBA00022552"/>
    </source>
</evidence>
<dbReference type="Gene3D" id="3.30.1370.10">
    <property type="entry name" value="K Homology domain, type 1"/>
    <property type="match status" value="2"/>
</dbReference>
<dbReference type="GO" id="GO:0006364">
    <property type="term" value="P:rRNA processing"/>
    <property type="evidence" value="ECO:0007669"/>
    <property type="project" value="UniProtKB-KW"/>
</dbReference>
<dbReference type="GO" id="GO:0032040">
    <property type="term" value="C:small-subunit processome"/>
    <property type="evidence" value="ECO:0007669"/>
    <property type="project" value="TreeGrafter"/>
</dbReference>
<dbReference type="SUPFAM" id="SSF54791">
    <property type="entry name" value="Eukaryotic type KH-domain (KH-domain type I)"/>
    <property type="match status" value="1"/>
</dbReference>
<dbReference type="KEGG" id="ztr:MYCGRDRAFT_109531"/>
<dbReference type="InterPro" id="IPR036117">
    <property type="entry name" value="DhaL_dom_sf"/>
</dbReference>
<keyword evidence="9" id="KW-0539">Nucleus</keyword>
<dbReference type="InterPro" id="IPR048550">
    <property type="entry name" value="KRR1-like_KH1_euk"/>
</dbReference>
<feature type="region of interest" description="Disordered" evidence="15">
    <location>
        <begin position="825"/>
        <end position="887"/>
    </location>
</feature>
<evidence type="ECO:0000256" key="7">
    <source>
        <dbReference type="ARBA" id="ARBA00022777"/>
    </source>
</evidence>
<comment type="similarity">
    <text evidence="2">Belongs to the KRR1 family.</text>
</comment>
<accession>F9XCL5</accession>
<dbReference type="PROSITE" id="PS51480">
    <property type="entry name" value="DHAL"/>
    <property type="match status" value="1"/>
</dbReference>
<dbReference type="PANTHER" id="PTHR12581:SF0">
    <property type="entry name" value="KRR1 SMALL SUBUNIT PROCESSOME COMPONENT HOMOLOG"/>
    <property type="match status" value="1"/>
</dbReference>
<evidence type="ECO:0000256" key="1">
    <source>
        <dbReference type="ARBA" id="ARBA00004604"/>
    </source>
</evidence>
<dbReference type="SUPFAM" id="SSF101473">
    <property type="entry name" value="DhaL-like"/>
    <property type="match status" value="1"/>
</dbReference>
<dbReference type="InterPro" id="IPR024166">
    <property type="entry name" value="rRNA_assembly_KRR1"/>
</dbReference>
<keyword evidence="7" id="KW-0418">Kinase</keyword>
<dbReference type="InterPro" id="IPR041174">
    <property type="entry name" value="KRR1-like_KH1"/>
</dbReference>
<dbReference type="eggNOG" id="KOG2426">
    <property type="taxonomic scope" value="Eukaryota"/>
</dbReference>
<dbReference type="Proteomes" id="UP000008062">
    <property type="component" value="Chromosome 5"/>
</dbReference>
<dbReference type="EMBL" id="CM001200">
    <property type="protein sequence ID" value="EGP87197.1"/>
    <property type="molecule type" value="Genomic_DNA"/>
</dbReference>
<comment type="subcellular location">
    <subcellularLocation>
        <location evidence="1">Nucleus</location>
        <location evidence="1">Nucleolus</location>
    </subcellularLocation>
</comment>
<dbReference type="Pfam" id="PF17903">
    <property type="entry name" value="KH_KRR1_1st"/>
    <property type="match status" value="1"/>
</dbReference>
<dbReference type="InterPro" id="IPR048549">
    <property type="entry name" value="KRR1-like_KH2_euk"/>
</dbReference>
<dbReference type="GO" id="GO:0004371">
    <property type="term" value="F:glycerone kinase activity"/>
    <property type="evidence" value="ECO:0007669"/>
    <property type="project" value="InterPro"/>
</dbReference>
<keyword evidence="18" id="KW-1185">Reference proteome</keyword>
<dbReference type="SMART" id="SM00322">
    <property type="entry name" value="KH"/>
    <property type="match status" value="1"/>
</dbReference>
<dbReference type="SMART" id="SM01120">
    <property type="entry name" value="Dak2"/>
    <property type="match status" value="1"/>
</dbReference>
<evidence type="ECO:0000256" key="9">
    <source>
        <dbReference type="ARBA" id="ARBA00023242"/>
    </source>
</evidence>
<keyword evidence="6" id="KW-0808">Transferase</keyword>
<evidence type="ECO:0000313" key="18">
    <source>
        <dbReference type="Proteomes" id="UP000008062"/>
    </source>
</evidence>
<evidence type="ECO:0000256" key="4">
    <source>
        <dbReference type="ARBA" id="ARBA00022517"/>
    </source>
</evidence>
<gene>
    <name evidence="17" type="ORF">MYCGRDRAFT_109531</name>
</gene>
<dbReference type="InterPro" id="IPR048548">
    <property type="entry name" value="KRR1-like_KH2"/>
</dbReference>
<dbReference type="InterPro" id="IPR004087">
    <property type="entry name" value="KH_dom"/>
</dbReference>
<keyword evidence="8" id="KW-0694">RNA-binding</keyword>
<evidence type="ECO:0000256" key="10">
    <source>
        <dbReference type="ARBA" id="ARBA00023274"/>
    </source>
</evidence>
<feature type="compositionally biased region" description="Basic and acidic residues" evidence="15">
    <location>
        <begin position="825"/>
        <end position="859"/>
    </location>
</feature>
<dbReference type="FunFam" id="1.25.40.340:FF:000002">
    <property type="entry name" value="Dihydroxyacetone kinase, L subunit"/>
    <property type="match status" value="1"/>
</dbReference>
<dbReference type="RefSeq" id="XP_003852221.1">
    <property type="nucleotide sequence ID" value="XM_003852173.1"/>
</dbReference>
<dbReference type="STRING" id="336722.F9XCL5"/>
<keyword evidence="10" id="KW-0687">Ribonucleoprotein</keyword>
<organism evidence="17 18">
    <name type="scientific">Zymoseptoria tritici (strain CBS 115943 / IPO323)</name>
    <name type="common">Speckled leaf blotch fungus</name>
    <name type="synonym">Septoria tritici</name>
    <dbReference type="NCBI Taxonomy" id="336722"/>
    <lineage>
        <taxon>Eukaryota</taxon>
        <taxon>Fungi</taxon>
        <taxon>Dikarya</taxon>
        <taxon>Ascomycota</taxon>
        <taxon>Pezizomycotina</taxon>
        <taxon>Dothideomycetes</taxon>
        <taxon>Dothideomycetidae</taxon>
        <taxon>Mycosphaerellales</taxon>
        <taxon>Mycosphaerellaceae</taxon>
        <taxon>Zymoseptoria</taxon>
    </lineage>
</organism>
<evidence type="ECO:0000256" key="2">
    <source>
        <dbReference type="ARBA" id="ARBA00009344"/>
    </source>
</evidence>
<sequence length="887" mass="98294">MLWRAYKAINVTAPDVVRLISHVVLSIQTSKGQNILVDTAHANSKFVHIVAFGTSGKLSSKLLDDRHVTAIVTETAGAGILTAADLPHTLEYAGVQVPSGVVVVRAGRKRNVESHAPEFIEIETDGELEQNHVLHLLGTAKDGIRSNPHNVAELLKNFVDGASTAHSKFHTEKAEGNPAVLHAEGAAGFESAKHAVERDLKNVMKKLKVKEGEEVVYSAHFSDVNGLSRLENYIIAGEIAQFLDSQDIQYTLSHSTILNHTEAARGFCISICPISSQFLAASPKPKKHAPIGASASNAAPLTKSYSSSDSRITFSDAQVRARIEAGCNAVINAEPIITEYDTIVGDGDCGYTLRDGAKQVLSFVSSRDLTKLSEIVAELVAELEVNMGGTSGALYCIFLTALAASLASESSVPAALQGALEQLCKYTNARVGDRTMMDALIPFVETLAGNGGDAKPALEKAREGVEGTKKMEAKLGRSTYLDESATRGVPDPASGKQLVRQKQWHLRDFRRQHPQTEEVGDHVLRCDVGRGTLSVRFANAPQEMHSKMPSTYKKDKPWDTDDIDKWKEEAFTPEQNAGGTFSEESSFSTLFPKYREAYLKASWPMITRQLEKYGIACTLDLVEGSMTVKTTRKTYDPASILNARDLIKLLARSVPAPQAVKILEDGMACDVIKIRGMVRNKERFVKRRQRILGPNGSTLKALELLTQTYILVQGNTVSVMGGYKSLKEVRRVVEDCMDNIHPIYHVKELMIKRELAKDPELKNENWDRFLPHFKKRNLSKRRVPRNVSDKSKKVYTPFPPPQEKSKVDLQIESGEYFLNNAAKERVAKERREDAMKEKMEERKRKREEAFEAPKEEAEVKKKKKRKSEDGEKKSKKRKSSEDVEMAA</sequence>
<dbReference type="CDD" id="cd22394">
    <property type="entry name" value="KH-I_KRR1_rpt2"/>
    <property type="match status" value="1"/>
</dbReference>
<protein>
    <recommendedName>
        <fullName evidence="3">KRR1 small subunit processome component</fullName>
    </recommendedName>
    <alternativeName>
        <fullName evidence="14">KRR-R motif-containing protein 1</fullName>
    </alternativeName>
    <alternativeName>
        <fullName evidence="13">Ribosomal RNA assembly protein KRR1</fullName>
    </alternativeName>
</protein>
<name>F9XCL5_ZYMTI</name>
<dbReference type="FunFam" id="3.30.1370.10:FF:000011">
    <property type="entry name" value="KRR1 small subunit processome component"/>
    <property type="match status" value="1"/>
</dbReference>
<dbReference type="OrthoDB" id="2139957at2759"/>
<dbReference type="InterPro" id="IPR036612">
    <property type="entry name" value="KH_dom_type_1_sf"/>
</dbReference>
<dbReference type="PANTHER" id="PTHR12581">
    <property type="entry name" value="HIV-1 REV BINDING PROTEIN 2, 3"/>
    <property type="match status" value="1"/>
</dbReference>
<dbReference type="Pfam" id="PF21800">
    <property type="entry name" value="KH_KRR1_2nd"/>
    <property type="match status" value="1"/>
</dbReference>
<dbReference type="GeneID" id="13396917"/>
<evidence type="ECO:0000256" key="3">
    <source>
        <dbReference type="ARBA" id="ARBA00017405"/>
    </source>
</evidence>
<dbReference type="InterPro" id="IPR004007">
    <property type="entry name" value="DhaL_dom"/>
</dbReference>
<evidence type="ECO:0000256" key="15">
    <source>
        <dbReference type="SAM" id="MobiDB-lite"/>
    </source>
</evidence>
<dbReference type="eggNOG" id="KOG2874">
    <property type="taxonomic scope" value="Eukaryota"/>
</dbReference>
<evidence type="ECO:0000259" key="16">
    <source>
        <dbReference type="PROSITE" id="PS51480"/>
    </source>
</evidence>
<dbReference type="HOGENOM" id="CLU_325224_0_0_1"/>